<name>A0A660L9E1_9ACTN</name>
<keyword evidence="4" id="KW-1185">Reference proteome</keyword>
<dbReference type="InterPro" id="IPR042099">
    <property type="entry name" value="ANL_N_sf"/>
</dbReference>
<dbReference type="Pfam" id="PF00501">
    <property type="entry name" value="AMP-binding"/>
    <property type="match status" value="1"/>
</dbReference>
<gene>
    <name evidence="3" type="ORF">C8N24_6211</name>
</gene>
<dbReference type="EMBL" id="RBIL01000002">
    <property type="protein sequence ID" value="RKQ88170.1"/>
    <property type="molecule type" value="Genomic_DNA"/>
</dbReference>
<dbReference type="PANTHER" id="PTHR43201">
    <property type="entry name" value="ACYL-COA SYNTHETASE"/>
    <property type="match status" value="1"/>
</dbReference>
<evidence type="ECO:0000313" key="4">
    <source>
        <dbReference type="Proteomes" id="UP000278962"/>
    </source>
</evidence>
<dbReference type="GO" id="GO:0031956">
    <property type="term" value="F:medium-chain fatty acid-CoA ligase activity"/>
    <property type="evidence" value="ECO:0007669"/>
    <property type="project" value="TreeGrafter"/>
</dbReference>
<dbReference type="GO" id="GO:0006631">
    <property type="term" value="P:fatty acid metabolic process"/>
    <property type="evidence" value="ECO:0007669"/>
    <property type="project" value="TreeGrafter"/>
</dbReference>
<accession>A0A660L9E1</accession>
<dbReference type="PANTHER" id="PTHR43201:SF8">
    <property type="entry name" value="ACYL-COA SYNTHETASE FAMILY MEMBER 3"/>
    <property type="match status" value="1"/>
</dbReference>
<comment type="similarity">
    <text evidence="1">Belongs to the ATP-dependent AMP-binding enzyme family.</text>
</comment>
<dbReference type="OrthoDB" id="9803968at2"/>
<dbReference type="InterPro" id="IPR000873">
    <property type="entry name" value="AMP-dep_synth/lig_dom"/>
</dbReference>
<evidence type="ECO:0000313" key="3">
    <source>
        <dbReference type="EMBL" id="RKQ88170.1"/>
    </source>
</evidence>
<evidence type="ECO:0000259" key="2">
    <source>
        <dbReference type="Pfam" id="PF00501"/>
    </source>
</evidence>
<protein>
    <submittedName>
        <fullName evidence="3">Trans-feruloyl-CoA synthase</fullName>
    </submittedName>
</protein>
<proteinExistence type="inferred from homology"/>
<sequence length="607" mass="64947">MPVVQPALAPPRIVARDAPDGSLILKSEMELEPYEASLGLLLRHWARETPDRVFLAERGPDGNWIELTWGEAGRKANSVAQALLDRGLGPDRPVLILSGNAIDHALLTLGGFLAGVPVVPVSPAYSLMSADFGKVKHIAALVKPGLVYASDAGPFGGVLSAVDFGGAELVLSSHGAGATPFAELLDTTPSMDVEDALASVTPDSVAKILFTSGSTAMPKGVINTHGMLCANQQSLAQIWPFTSGTPPVLVDWLPWNHTFGGNHNFNLILKRGGTLYIDAGRPAPPLMPITVRNLTEIAPTIYFNVPAGYGALLPFLERDEALRAKFFERLDLIFYAAAALPQDLWTRLEAVAREARGEPVMMTSSWGLTETSPLATAAHFPIDRAGVIGVPVPGVELKLVPVEGKLEMRVKGPNVTPGYLGQPDLTAKAFDEDGWYRTGDAGKLEDPDDPNQGVVFDGRVVEDFKLLTGTFVSVGNLRVKALAAASPLLMDAVVCGHDRDYVGLLAWLNLGAAREIAEEPDGELDALVGSPKIHAFVRERIRAYNEQHPGSSTRVERVVLLAEPPSLDANEITDKGYVNQRAALERRSAFVDGLFDAQPGAEVIICP</sequence>
<dbReference type="AlphaFoldDB" id="A0A660L9E1"/>
<organism evidence="3 4">
    <name type="scientific">Solirubrobacter pauli</name>
    <dbReference type="NCBI Taxonomy" id="166793"/>
    <lineage>
        <taxon>Bacteria</taxon>
        <taxon>Bacillati</taxon>
        <taxon>Actinomycetota</taxon>
        <taxon>Thermoleophilia</taxon>
        <taxon>Solirubrobacterales</taxon>
        <taxon>Solirubrobacteraceae</taxon>
        <taxon>Solirubrobacter</taxon>
    </lineage>
</organism>
<reference evidence="3 4" key="1">
    <citation type="submission" date="2018-10" db="EMBL/GenBank/DDBJ databases">
        <title>Genomic Encyclopedia of Archaeal and Bacterial Type Strains, Phase II (KMG-II): from individual species to whole genera.</title>
        <authorList>
            <person name="Goeker M."/>
        </authorList>
    </citation>
    <scope>NUCLEOTIDE SEQUENCE [LARGE SCALE GENOMIC DNA]</scope>
    <source>
        <strain evidence="3 4">DSM 14954</strain>
    </source>
</reference>
<dbReference type="Proteomes" id="UP000278962">
    <property type="component" value="Unassembled WGS sequence"/>
</dbReference>
<dbReference type="NCBIfam" id="NF009232">
    <property type="entry name" value="PRK12582.1"/>
    <property type="match status" value="1"/>
</dbReference>
<feature type="domain" description="AMP-dependent synthetase/ligase" evidence="2">
    <location>
        <begin position="42"/>
        <end position="420"/>
    </location>
</feature>
<comment type="caution">
    <text evidence="3">The sequence shown here is derived from an EMBL/GenBank/DDBJ whole genome shotgun (WGS) entry which is preliminary data.</text>
</comment>
<dbReference type="RefSeq" id="WP_121257450.1">
    <property type="nucleotide sequence ID" value="NZ_RBIL01000002.1"/>
</dbReference>
<dbReference type="SUPFAM" id="SSF56801">
    <property type="entry name" value="Acetyl-CoA synthetase-like"/>
    <property type="match status" value="1"/>
</dbReference>
<evidence type="ECO:0000256" key="1">
    <source>
        <dbReference type="ARBA" id="ARBA00006432"/>
    </source>
</evidence>
<dbReference type="Gene3D" id="3.40.50.12780">
    <property type="entry name" value="N-terminal domain of ligase-like"/>
    <property type="match status" value="1"/>
</dbReference>